<organism evidence="2 3">
    <name type="scientific">Erythrobacter westpacificensis</name>
    <dbReference type="NCBI Taxonomy" id="1055231"/>
    <lineage>
        <taxon>Bacteria</taxon>
        <taxon>Pseudomonadati</taxon>
        <taxon>Pseudomonadota</taxon>
        <taxon>Alphaproteobacteria</taxon>
        <taxon>Sphingomonadales</taxon>
        <taxon>Erythrobacteraceae</taxon>
        <taxon>Erythrobacter/Porphyrobacter group</taxon>
        <taxon>Erythrobacter</taxon>
    </lineage>
</organism>
<protein>
    <submittedName>
        <fullName evidence="2">Uncharacterized protein</fullName>
    </submittedName>
</protein>
<reference evidence="3" key="1">
    <citation type="journal article" date="2019" name="Int. J. Syst. Evol. Microbiol.">
        <title>The Global Catalogue of Microorganisms (GCM) 10K type strain sequencing project: providing services to taxonomists for standard genome sequencing and annotation.</title>
        <authorList>
            <consortium name="The Broad Institute Genomics Platform"/>
            <consortium name="The Broad Institute Genome Sequencing Center for Infectious Disease"/>
            <person name="Wu L."/>
            <person name="Ma J."/>
        </authorList>
    </citation>
    <scope>NUCLEOTIDE SEQUENCE [LARGE SCALE GENOMIC DNA]</scope>
    <source>
        <strain evidence="3">JCM 18014</strain>
    </source>
</reference>
<dbReference type="Proteomes" id="UP001500518">
    <property type="component" value="Unassembled WGS sequence"/>
</dbReference>
<comment type="caution">
    <text evidence="2">The sequence shown here is derived from an EMBL/GenBank/DDBJ whole genome shotgun (WGS) entry which is preliminary data.</text>
</comment>
<evidence type="ECO:0000313" key="3">
    <source>
        <dbReference type="Proteomes" id="UP001500518"/>
    </source>
</evidence>
<keyword evidence="3" id="KW-1185">Reference proteome</keyword>
<evidence type="ECO:0000256" key="1">
    <source>
        <dbReference type="SAM" id="SignalP"/>
    </source>
</evidence>
<keyword evidence="1" id="KW-0732">Signal</keyword>
<name>A0ABP9KEJ3_9SPHN</name>
<gene>
    <name evidence="2" type="ORF">GCM10023208_22510</name>
</gene>
<dbReference type="EMBL" id="BAABHV010000017">
    <property type="protein sequence ID" value="GAA5057247.1"/>
    <property type="molecule type" value="Genomic_DNA"/>
</dbReference>
<proteinExistence type="predicted"/>
<sequence>MLKKITFIACAAAMSLAALPSAAQEAEEPRTTYAVTMLKFADGADEERWLEVMTNYVNPAREASGAAPQSIHWVMMNPDYDIITVADIPGGMANFDSHAPAGRVAFMEALTEMVGGEEQMEALGDEMDAMIESSTTLYTHTHP</sequence>
<accession>A0ABP9KEJ3</accession>
<feature type="chain" id="PRO_5047402866" evidence="1">
    <location>
        <begin position="26"/>
        <end position="143"/>
    </location>
</feature>
<feature type="signal peptide" evidence="1">
    <location>
        <begin position="1"/>
        <end position="25"/>
    </location>
</feature>
<evidence type="ECO:0000313" key="2">
    <source>
        <dbReference type="EMBL" id="GAA5057247.1"/>
    </source>
</evidence>